<dbReference type="Proteomes" id="UP001341840">
    <property type="component" value="Unassembled WGS sequence"/>
</dbReference>
<dbReference type="EMBL" id="JASCZI010060418">
    <property type="protein sequence ID" value="MED6130539.1"/>
    <property type="molecule type" value="Genomic_DNA"/>
</dbReference>
<organism evidence="2 3">
    <name type="scientific">Stylosanthes scabra</name>
    <dbReference type="NCBI Taxonomy" id="79078"/>
    <lineage>
        <taxon>Eukaryota</taxon>
        <taxon>Viridiplantae</taxon>
        <taxon>Streptophyta</taxon>
        <taxon>Embryophyta</taxon>
        <taxon>Tracheophyta</taxon>
        <taxon>Spermatophyta</taxon>
        <taxon>Magnoliopsida</taxon>
        <taxon>eudicotyledons</taxon>
        <taxon>Gunneridae</taxon>
        <taxon>Pentapetalae</taxon>
        <taxon>rosids</taxon>
        <taxon>fabids</taxon>
        <taxon>Fabales</taxon>
        <taxon>Fabaceae</taxon>
        <taxon>Papilionoideae</taxon>
        <taxon>50 kb inversion clade</taxon>
        <taxon>dalbergioids sensu lato</taxon>
        <taxon>Dalbergieae</taxon>
        <taxon>Pterocarpus clade</taxon>
        <taxon>Stylosanthes</taxon>
    </lineage>
</organism>
<feature type="region of interest" description="Disordered" evidence="1">
    <location>
        <begin position="1"/>
        <end position="26"/>
    </location>
</feature>
<sequence>MELDSGSDDGSDEEYLGETEESTDTFDEAEYVDEMQHGRHILKLDSALAPGKVERMGLRPSALQECGEERYVKTEVSQLYCVLKPCLPDKWDQRRRWGHQEGTMPR</sequence>
<comment type="caution">
    <text evidence="2">The sequence shown here is derived from an EMBL/GenBank/DDBJ whole genome shotgun (WGS) entry which is preliminary data.</text>
</comment>
<evidence type="ECO:0000256" key="1">
    <source>
        <dbReference type="SAM" id="MobiDB-lite"/>
    </source>
</evidence>
<evidence type="ECO:0000313" key="2">
    <source>
        <dbReference type="EMBL" id="MED6130539.1"/>
    </source>
</evidence>
<gene>
    <name evidence="2" type="ORF">PIB30_001625</name>
</gene>
<name>A0ABU6S2Q8_9FABA</name>
<reference evidence="2 3" key="1">
    <citation type="journal article" date="2023" name="Plants (Basel)">
        <title>Bridging the Gap: Combining Genomics and Transcriptomics Approaches to Understand Stylosanthes scabra, an Orphan Legume from the Brazilian Caatinga.</title>
        <authorList>
            <person name="Ferreira-Neto J.R.C."/>
            <person name="da Silva M.D."/>
            <person name="Binneck E."/>
            <person name="de Melo N.F."/>
            <person name="da Silva R.H."/>
            <person name="de Melo A.L.T.M."/>
            <person name="Pandolfi V."/>
            <person name="Bustamante F.O."/>
            <person name="Brasileiro-Vidal A.C."/>
            <person name="Benko-Iseppon A.M."/>
        </authorList>
    </citation>
    <scope>NUCLEOTIDE SEQUENCE [LARGE SCALE GENOMIC DNA]</scope>
    <source>
        <tissue evidence="2">Leaves</tissue>
    </source>
</reference>
<keyword evidence="3" id="KW-1185">Reference proteome</keyword>
<accession>A0ABU6S2Q8</accession>
<protein>
    <submittedName>
        <fullName evidence="2">Uncharacterized protein</fullName>
    </submittedName>
</protein>
<evidence type="ECO:0000313" key="3">
    <source>
        <dbReference type="Proteomes" id="UP001341840"/>
    </source>
</evidence>
<proteinExistence type="predicted"/>